<evidence type="ECO:0000256" key="5">
    <source>
        <dbReference type="ARBA" id="ARBA00022777"/>
    </source>
</evidence>
<dbReference type="NCBIfam" id="TIGR00229">
    <property type="entry name" value="sensory_box"/>
    <property type="match status" value="1"/>
</dbReference>
<dbReference type="InterPro" id="IPR052162">
    <property type="entry name" value="Sensor_kinase/Photoreceptor"/>
</dbReference>
<evidence type="ECO:0000256" key="4">
    <source>
        <dbReference type="ARBA" id="ARBA00022679"/>
    </source>
</evidence>
<dbReference type="InterPro" id="IPR001610">
    <property type="entry name" value="PAC"/>
</dbReference>
<organism evidence="8 9">
    <name type="scientific">Rheinheimera muenzenbergensis</name>
    <dbReference type="NCBI Taxonomy" id="1193628"/>
    <lineage>
        <taxon>Bacteria</taxon>
        <taxon>Pseudomonadati</taxon>
        <taxon>Pseudomonadota</taxon>
        <taxon>Gammaproteobacteria</taxon>
        <taxon>Chromatiales</taxon>
        <taxon>Chromatiaceae</taxon>
        <taxon>Rheinheimera</taxon>
    </lineage>
</organism>
<dbReference type="Pfam" id="PF08447">
    <property type="entry name" value="PAS_3"/>
    <property type="match status" value="1"/>
</dbReference>
<feature type="domain" description="PAS" evidence="7">
    <location>
        <begin position="251"/>
        <end position="320"/>
    </location>
</feature>
<dbReference type="Proteomes" id="UP001375382">
    <property type="component" value="Unassembled WGS sequence"/>
</dbReference>
<evidence type="ECO:0000256" key="1">
    <source>
        <dbReference type="ARBA" id="ARBA00000085"/>
    </source>
</evidence>
<dbReference type="InterPro" id="IPR013655">
    <property type="entry name" value="PAS_fold_3"/>
</dbReference>
<keyword evidence="4" id="KW-0808">Transferase</keyword>
<dbReference type="SUPFAM" id="SSF55785">
    <property type="entry name" value="PYP-like sensor domain (PAS domain)"/>
    <property type="match status" value="2"/>
</dbReference>
<comment type="catalytic activity">
    <reaction evidence="1">
        <text>ATP + protein L-histidine = ADP + protein N-phospho-L-histidine.</text>
        <dbReference type="EC" id="2.7.13.3"/>
    </reaction>
</comment>
<keyword evidence="6" id="KW-0812">Transmembrane</keyword>
<evidence type="ECO:0000256" key="2">
    <source>
        <dbReference type="ARBA" id="ARBA00012438"/>
    </source>
</evidence>
<dbReference type="PANTHER" id="PTHR43304">
    <property type="entry name" value="PHYTOCHROME-LIKE PROTEIN CPH1"/>
    <property type="match status" value="1"/>
</dbReference>
<dbReference type="Gene3D" id="3.30.450.20">
    <property type="entry name" value="PAS domain"/>
    <property type="match status" value="2"/>
</dbReference>
<evidence type="ECO:0000313" key="9">
    <source>
        <dbReference type="Proteomes" id="UP001375382"/>
    </source>
</evidence>
<gene>
    <name evidence="8" type="ORF">MN202_15190</name>
</gene>
<feature type="transmembrane region" description="Helical" evidence="6">
    <location>
        <begin position="58"/>
        <end position="77"/>
    </location>
</feature>
<name>A0ABU8C9Q9_9GAMM</name>
<comment type="caution">
    <text evidence="8">The sequence shown here is derived from an EMBL/GenBank/DDBJ whole genome shotgun (WGS) entry which is preliminary data.</text>
</comment>
<dbReference type="PROSITE" id="PS50112">
    <property type="entry name" value="PAS"/>
    <property type="match status" value="1"/>
</dbReference>
<dbReference type="SMART" id="SM00086">
    <property type="entry name" value="PAC"/>
    <property type="match status" value="1"/>
</dbReference>
<dbReference type="SMART" id="SM00091">
    <property type="entry name" value="PAS"/>
    <property type="match status" value="2"/>
</dbReference>
<keyword evidence="6" id="KW-0472">Membrane</keyword>
<accession>A0ABU8C9Q9</accession>
<keyword evidence="3" id="KW-0597">Phosphoprotein</keyword>
<keyword evidence="9" id="KW-1185">Reference proteome</keyword>
<keyword evidence="5" id="KW-0418">Kinase</keyword>
<dbReference type="RefSeq" id="WP_335736990.1">
    <property type="nucleotide sequence ID" value="NZ_JALAAR010000014.1"/>
</dbReference>
<evidence type="ECO:0000313" key="8">
    <source>
        <dbReference type="EMBL" id="MEH8018587.1"/>
    </source>
</evidence>
<keyword evidence="6" id="KW-1133">Transmembrane helix</keyword>
<feature type="transmembrane region" description="Helical" evidence="6">
    <location>
        <begin position="17"/>
        <end position="46"/>
    </location>
</feature>
<dbReference type="PANTHER" id="PTHR43304:SF1">
    <property type="entry name" value="PAC DOMAIN-CONTAINING PROTEIN"/>
    <property type="match status" value="1"/>
</dbReference>
<evidence type="ECO:0000259" key="7">
    <source>
        <dbReference type="PROSITE" id="PS50112"/>
    </source>
</evidence>
<feature type="transmembrane region" description="Helical" evidence="6">
    <location>
        <begin position="83"/>
        <end position="105"/>
    </location>
</feature>
<dbReference type="EC" id="2.7.13.3" evidence="2"/>
<sequence length="380" mass="42926">MISQWIEQLRDSDNSQYLIYLLMLLLFAADSQTQLGFAHGFLYAPLLLLASLANKLRLLNFCFYSAMLLIILGIFISPSAPQGFAFGYVLANRIGACICLLLIYLQMRAAIVLQMQQARQQVNMLRQQQQMQLINQLTHFGRWTFDPHNHKLSLSAEAKALLPASSRNRLTISQFSALFHSPYQLALQQLLSDCIDLQQAFDIDCAYRLEDNKTHWLRIVGYPAPDIGTGMQGIVQDVNSAHQISMRLAQQQQQFKLWADSMPIMVWTADSDGNLTFVNQTVTTFTGKAEKELLRDWLDIVHPDERDAVMAHWQHCVQSGDAYSIEFRMRRLDGQYVWHLVKAVAVNDTDGKVEKWLGSAMALGAANKAAPVPPYNTASG</sequence>
<proteinExistence type="predicted"/>
<evidence type="ECO:0000256" key="6">
    <source>
        <dbReference type="SAM" id="Phobius"/>
    </source>
</evidence>
<dbReference type="CDD" id="cd00130">
    <property type="entry name" value="PAS"/>
    <property type="match status" value="1"/>
</dbReference>
<dbReference type="EMBL" id="JALAAR010000014">
    <property type="protein sequence ID" value="MEH8018587.1"/>
    <property type="molecule type" value="Genomic_DNA"/>
</dbReference>
<reference evidence="8 9" key="1">
    <citation type="journal article" date="2023" name="Ecotoxicol. Environ. Saf.">
        <title>Mercury remediation potential of mercury-resistant strain Rheinheimera metallidurans sp. nov. isolated from a municipal waste dumping site.</title>
        <authorList>
            <person name="Yadav V."/>
            <person name="Manjhi A."/>
            <person name="Vadakedath N."/>
        </authorList>
    </citation>
    <scope>NUCLEOTIDE SEQUENCE [LARGE SCALE GENOMIC DNA]</scope>
    <source>
        <strain evidence="8 9">E-49</strain>
    </source>
</reference>
<evidence type="ECO:0000256" key="3">
    <source>
        <dbReference type="ARBA" id="ARBA00022553"/>
    </source>
</evidence>
<dbReference type="InterPro" id="IPR000014">
    <property type="entry name" value="PAS"/>
</dbReference>
<protein>
    <recommendedName>
        <fullName evidence="2">histidine kinase</fullName>
        <ecNumber evidence="2">2.7.13.3</ecNumber>
    </recommendedName>
</protein>
<dbReference type="InterPro" id="IPR035965">
    <property type="entry name" value="PAS-like_dom_sf"/>
</dbReference>